<dbReference type="PANTHER" id="PTHR31286">
    <property type="entry name" value="GLYCINE-RICH CELL WALL STRUCTURAL PROTEIN 1.8-LIKE"/>
    <property type="match status" value="1"/>
</dbReference>
<feature type="compositionally biased region" description="Polar residues" evidence="2">
    <location>
        <begin position="312"/>
        <end position="321"/>
    </location>
</feature>
<dbReference type="AlphaFoldDB" id="A0A2N9HAI0"/>
<feature type="region of interest" description="Disordered" evidence="2">
    <location>
        <begin position="1"/>
        <end position="57"/>
    </location>
</feature>
<dbReference type="GO" id="GO:0003676">
    <property type="term" value="F:nucleic acid binding"/>
    <property type="evidence" value="ECO:0007669"/>
    <property type="project" value="InterPro"/>
</dbReference>
<name>A0A2N9HAI0_FAGSY</name>
<dbReference type="GO" id="GO:0008270">
    <property type="term" value="F:zinc ion binding"/>
    <property type="evidence" value="ECO:0007669"/>
    <property type="project" value="UniProtKB-KW"/>
</dbReference>
<dbReference type="InterPro" id="IPR025558">
    <property type="entry name" value="DUF4283"/>
</dbReference>
<dbReference type="PROSITE" id="PS50158">
    <property type="entry name" value="ZF_CCHC"/>
    <property type="match status" value="1"/>
</dbReference>
<keyword evidence="1" id="KW-0863">Zinc-finger</keyword>
<organism evidence="4">
    <name type="scientific">Fagus sylvatica</name>
    <name type="common">Beechnut</name>
    <dbReference type="NCBI Taxonomy" id="28930"/>
    <lineage>
        <taxon>Eukaryota</taxon>
        <taxon>Viridiplantae</taxon>
        <taxon>Streptophyta</taxon>
        <taxon>Embryophyta</taxon>
        <taxon>Tracheophyta</taxon>
        <taxon>Spermatophyta</taxon>
        <taxon>Magnoliopsida</taxon>
        <taxon>eudicotyledons</taxon>
        <taxon>Gunneridae</taxon>
        <taxon>Pentapetalae</taxon>
        <taxon>rosids</taxon>
        <taxon>fabids</taxon>
        <taxon>Fagales</taxon>
        <taxon>Fagaceae</taxon>
        <taxon>Fagus</taxon>
    </lineage>
</organism>
<gene>
    <name evidence="4" type="ORF">FSB_LOCUS36466</name>
</gene>
<feature type="domain" description="CCHC-type" evidence="3">
    <location>
        <begin position="289"/>
        <end position="303"/>
    </location>
</feature>
<dbReference type="EMBL" id="OIVN01003069">
    <property type="protein sequence ID" value="SPD08584.1"/>
    <property type="molecule type" value="Genomic_DNA"/>
</dbReference>
<dbReference type="PANTHER" id="PTHR31286:SF99">
    <property type="entry name" value="DUF4283 DOMAIN-CONTAINING PROTEIN"/>
    <property type="match status" value="1"/>
</dbReference>
<keyword evidence="1" id="KW-0479">Metal-binding</keyword>
<dbReference type="InterPro" id="IPR001878">
    <property type="entry name" value="Znf_CCHC"/>
</dbReference>
<dbReference type="Pfam" id="PF14111">
    <property type="entry name" value="DUF4283"/>
    <property type="match status" value="1"/>
</dbReference>
<protein>
    <recommendedName>
        <fullName evidence="3">CCHC-type domain-containing protein</fullName>
    </recommendedName>
</protein>
<feature type="compositionally biased region" description="Low complexity" evidence="2">
    <location>
        <begin position="550"/>
        <end position="566"/>
    </location>
</feature>
<evidence type="ECO:0000256" key="1">
    <source>
        <dbReference type="PROSITE-ProRule" id="PRU00047"/>
    </source>
</evidence>
<feature type="compositionally biased region" description="Polar residues" evidence="2">
    <location>
        <begin position="448"/>
        <end position="475"/>
    </location>
</feature>
<proteinExistence type="predicted"/>
<keyword evidence="1" id="KW-0862">Zinc</keyword>
<evidence type="ECO:0000256" key="2">
    <source>
        <dbReference type="SAM" id="MobiDB-lite"/>
    </source>
</evidence>
<feature type="region of interest" description="Disordered" evidence="2">
    <location>
        <begin position="310"/>
        <end position="375"/>
    </location>
</feature>
<accession>A0A2N9HAI0</accession>
<feature type="region of interest" description="Disordered" evidence="2">
    <location>
        <begin position="439"/>
        <end position="566"/>
    </location>
</feature>
<sequence>MQSVEDDGANHRNNKKHKENHVNHTQEIGLGLEHPVGGESEAFVESKEPNEPSSPIRVRTGITYKDSLVGVLPGAYENAFFGNNMEEDGGVSSDEEGDGDSPEDGEVVIRFTRDLKQKIRAPWSTSLIVKVFGRSVGYIFLVNKLKFIWKAFGTFTCVDLGEGFFLIRFESRTNFEEVLKGDPWFIGEHFLSLRPWTPNFRASEASVSSMAVWVRLPELPVEYYHKEALLHIGNGLGPVLPVDVNTAMGTRGRFARICIQLDLEKPLARTVRVGKTKVAVIYEGIGLLCFQCGKIGHRKEWCPCNVHEETGNMPSTEQSPPSKEEEDKTKGFGPWMLVSRKKRQTQPVVVREPGAAPSELMAGAGAGPQDKTRSTNRFRYSALEKGKKAQSVGLRNKNCDVQTEPILSEPVGDFSAHSEPITKVSAFSAGPIFKMSSIQSIKSPPSKHNSNLNTKPSSSKITLPPQAQTPSTTIISLRPQVPASKIGSFGHDNHKMGRISDPQKSGELDDPLEGTECSDRRGRNRANSQGPAPCVGMVRRRDGSSLVKDSSGSPSKRCSRSPSPNRYGVVLRDKPFLEFSHGCAENRRDKLSTSNSLSAIAGAEISTISGRGVLCNTSGVRREKNSAVKSNPSHLERKSEVFEVDSTCEVHTTIQDTDTLFRSERGGDPNLSVCYGSDSEQHMGDVAGEGMEFAGSGGHVIPDSKSTVYVPRGLILTWNCRGVLNPFSVLARYSENYTQF</sequence>
<dbReference type="InterPro" id="IPR040256">
    <property type="entry name" value="At4g02000-like"/>
</dbReference>
<evidence type="ECO:0000313" key="4">
    <source>
        <dbReference type="EMBL" id="SPD08584.1"/>
    </source>
</evidence>
<evidence type="ECO:0000259" key="3">
    <source>
        <dbReference type="PROSITE" id="PS50158"/>
    </source>
</evidence>
<reference evidence="4" key="1">
    <citation type="submission" date="2018-02" db="EMBL/GenBank/DDBJ databases">
        <authorList>
            <person name="Cohen D.B."/>
            <person name="Kent A.D."/>
        </authorList>
    </citation>
    <scope>NUCLEOTIDE SEQUENCE</scope>
</reference>